<keyword evidence="4" id="KW-1185">Reference proteome</keyword>
<dbReference type="EMBL" id="CP039396">
    <property type="protein sequence ID" value="QCD41033.1"/>
    <property type="molecule type" value="Genomic_DNA"/>
</dbReference>
<comment type="similarity">
    <text evidence="1">Belongs to the transferase hexapeptide repeat family.</text>
</comment>
<dbReference type="KEGG" id="ddb:E7747_01180"/>
<reference evidence="4" key="1">
    <citation type="submission" date="2019-02" db="EMBL/GenBank/DDBJ databases">
        <title>Isolation and identification of novel species under the genus Muribaculum.</title>
        <authorList>
            <person name="Miyake S."/>
            <person name="Ding Y."/>
            <person name="Low A."/>
            <person name="Soh M."/>
            <person name="Seedorf H."/>
        </authorList>
    </citation>
    <scope>NUCLEOTIDE SEQUENCE [LARGE SCALE GENOMIC DNA]</scope>
    <source>
        <strain evidence="4">H5</strain>
    </source>
</reference>
<proteinExistence type="inferred from homology"/>
<evidence type="ECO:0008006" key="5">
    <source>
        <dbReference type="Google" id="ProtNLM"/>
    </source>
</evidence>
<name>A0A4P7VZR4_9BACT</name>
<evidence type="ECO:0000313" key="4">
    <source>
        <dbReference type="Proteomes" id="UP000297149"/>
    </source>
</evidence>
<dbReference type="Gene3D" id="2.160.10.10">
    <property type="entry name" value="Hexapeptide repeat proteins"/>
    <property type="match status" value="1"/>
</dbReference>
<accession>A0A4P7VZR4</accession>
<dbReference type="GO" id="GO:0005829">
    <property type="term" value="C:cytosol"/>
    <property type="evidence" value="ECO:0007669"/>
    <property type="project" value="TreeGrafter"/>
</dbReference>
<sequence>MDLQKKFLWPFKSWLYWSGIMFRYAYYKYNFNTCGTNVSIHPKVYFKHIDKIKLGNNISFHPLCYIDGEGGIEIGDDVSIAHNVTIMSSNHGWNNEDIPIKYNPKSYGKVVIENDV</sequence>
<gene>
    <name evidence="3" type="ORF">E7747_01180</name>
</gene>
<evidence type="ECO:0000256" key="2">
    <source>
        <dbReference type="ARBA" id="ARBA00022679"/>
    </source>
</evidence>
<evidence type="ECO:0000313" key="3">
    <source>
        <dbReference type="EMBL" id="QCD41033.1"/>
    </source>
</evidence>
<dbReference type="InterPro" id="IPR011004">
    <property type="entry name" value="Trimer_LpxA-like_sf"/>
</dbReference>
<dbReference type="SUPFAM" id="SSF51161">
    <property type="entry name" value="Trimeric LpxA-like enzymes"/>
    <property type="match status" value="1"/>
</dbReference>
<protein>
    <recommendedName>
        <fullName evidence="5">Acyltransferase</fullName>
    </recommendedName>
</protein>
<organism evidence="3 4">
    <name type="scientific">Duncaniella dubosii</name>
    <dbReference type="NCBI Taxonomy" id="2518971"/>
    <lineage>
        <taxon>Bacteria</taxon>
        <taxon>Pseudomonadati</taxon>
        <taxon>Bacteroidota</taxon>
        <taxon>Bacteroidia</taxon>
        <taxon>Bacteroidales</taxon>
        <taxon>Muribaculaceae</taxon>
        <taxon>Duncaniella</taxon>
    </lineage>
</organism>
<evidence type="ECO:0000256" key="1">
    <source>
        <dbReference type="ARBA" id="ARBA00007274"/>
    </source>
</evidence>
<dbReference type="Proteomes" id="UP000297149">
    <property type="component" value="Chromosome"/>
</dbReference>
<dbReference type="InterPro" id="IPR051159">
    <property type="entry name" value="Hexapeptide_acetyltransf"/>
</dbReference>
<dbReference type="PANTHER" id="PTHR23416">
    <property type="entry name" value="SIALIC ACID SYNTHASE-RELATED"/>
    <property type="match status" value="1"/>
</dbReference>
<keyword evidence="2" id="KW-0808">Transferase</keyword>
<dbReference type="GO" id="GO:0008374">
    <property type="term" value="F:O-acyltransferase activity"/>
    <property type="evidence" value="ECO:0007669"/>
    <property type="project" value="TreeGrafter"/>
</dbReference>
<dbReference type="RefSeq" id="WP_136413559.1">
    <property type="nucleotide sequence ID" value="NZ_CAXHQF010000040.1"/>
</dbReference>
<dbReference type="AlphaFoldDB" id="A0A4P7VZR4"/>
<dbReference type="PANTHER" id="PTHR23416:SF23">
    <property type="entry name" value="ACETYLTRANSFERASE C18B11.09C-RELATED"/>
    <property type="match status" value="1"/>
</dbReference>